<gene>
    <name evidence="1" type="ORF">SAMN03080599_02283</name>
</gene>
<evidence type="ECO:0000313" key="2">
    <source>
        <dbReference type="Proteomes" id="UP000199208"/>
    </source>
</evidence>
<dbReference type="Proteomes" id="UP000199208">
    <property type="component" value="Unassembled WGS sequence"/>
</dbReference>
<reference evidence="1 2" key="1">
    <citation type="submission" date="2016-10" db="EMBL/GenBank/DDBJ databases">
        <authorList>
            <person name="de Groot N.N."/>
        </authorList>
    </citation>
    <scope>NUCLEOTIDE SEQUENCE [LARGE SCALE GENOMIC DNA]</scope>
    <source>
        <strain evidence="1 2">DSM 2784</strain>
    </source>
</reference>
<protein>
    <submittedName>
        <fullName evidence="1">Uncharacterized protein</fullName>
    </submittedName>
</protein>
<evidence type="ECO:0000313" key="1">
    <source>
        <dbReference type="EMBL" id="SCZ80464.1"/>
    </source>
</evidence>
<name>A0A1G5S265_9FIRM</name>
<proteinExistence type="predicted"/>
<dbReference type="EMBL" id="FMWL01000012">
    <property type="protein sequence ID" value="SCZ80464.1"/>
    <property type="molecule type" value="Genomic_DNA"/>
</dbReference>
<sequence>MVKRKEKEIRTNKNNLLVCKCHDDNGVPILEFIHQKKRDKMTVDELLKKIYEK</sequence>
<dbReference type="AlphaFoldDB" id="A0A1G5S265"/>
<dbReference type="STRING" id="1120920.SAMN03080599_02283"/>
<organism evidence="1 2">
    <name type="scientific">Acidaminobacter hydrogenoformans DSM 2784</name>
    <dbReference type="NCBI Taxonomy" id="1120920"/>
    <lineage>
        <taxon>Bacteria</taxon>
        <taxon>Bacillati</taxon>
        <taxon>Bacillota</taxon>
        <taxon>Clostridia</taxon>
        <taxon>Peptostreptococcales</taxon>
        <taxon>Acidaminobacteraceae</taxon>
        <taxon>Acidaminobacter</taxon>
    </lineage>
</organism>
<accession>A0A1G5S265</accession>
<keyword evidence="2" id="KW-1185">Reference proteome</keyword>